<keyword evidence="2" id="KW-0175">Coiled coil</keyword>
<protein>
    <recommendedName>
        <fullName evidence="4">SAM domain-containing protein</fullName>
    </recommendedName>
</protein>
<dbReference type="Gene3D" id="1.25.40.20">
    <property type="entry name" value="Ankyrin repeat-containing domain"/>
    <property type="match status" value="1"/>
</dbReference>
<evidence type="ECO:0000313" key="6">
    <source>
        <dbReference type="Proteomes" id="UP001347796"/>
    </source>
</evidence>
<dbReference type="Proteomes" id="UP001347796">
    <property type="component" value="Unassembled WGS sequence"/>
</dbReference>
<feature type="compositionally biased region" description="Polar residues" evidence="3">
    <location>
        <begin position="309"/>
        <end position="322"/>
    </location>
</feature>
<organism evidence="5 6">
    <name type="scientific">Patella caerulea</name>
    <name type="common">Rayed Mediterranean limpet</name>
    <dbReference type="NCBI Taxonomy" id="87958"/>
    <lineage>
        <taxon>Eukaryota</taxon>
        <taxon>Metazoa</taxon>
        <taxon>Spiralia</taxon>
        <taxon>Lophotrochozoa</taxon>
        <taxon>Mollusca</taxon>
        <taxon>Gastropoda</taxon>
        <taxon>Patellogastropoda</taxon>
        <taxon>Patelloidea</taxon>
        <taxon>Patellidae</taxon>
        <taxon>Patella</taxon>
    </lineage>
</organism>
<feature type="coiled-coil region" evidence="2">
    <location>
        <begin position="736"/>
        <end position="770"/>
    </location>
</feature>
<dbReference type="PANTHER" id="PTHR24184">
    <property type="entry name" value="SI:CH211-189E2.2"/>
    <property type="match status" value="1"/>
</dbReference>
<dbReference type="PROSITE" id="PS50088">
    <property type="entry name" value="ANK_REPEAT"/>
    <property type="match status" value="4"/>
</dbReference>
<dbReference type="InterPro" id="IPR002110">
    <property type="entry name" value="Ankyrin_rpt"/>
</dbReference>
<dbReference type="InterPro" id="IPR013761">
    <property type="entry name" value="SAM/pointed_sf"/>
</dbReference>
<accession>A0AAN8G7I8</accession>
<dbReference type="EMBL" id="JAZGQO010000022">
    <property type="protein sequence ID" value="KAK6165216.1"/>
    <property type="molecule type" value="Genomic_DNA"/>
</dbReference>
<dbReference type="AlphaFoldDB" id="A0AAN8G7I8"/>
<dbReference type="SUPFAM" id="SSF48403">
    <property type="entry name" value="Ankyrin repeat"/>
    <property type="match status" value="1"/>
</dbReference>
<dbReference type="CDD" id="cd09519">
    <property type="entry name" value="SAM_ANKS3"/>
    <property type="match status" value="1"/>
</dbReference>
<dbReference type="SMART" id="SM00248">
    <property type="entry name" value="ANK"/>
    <property type="match status" value="5"/>
</dbReference>
<dbReference type="PROSITE" id="PS50297">
    <property type="entry name" value="ANK_REP_REGION"/>
    <property type="match status" value="4"/>
</dbReference>
<dbReference type="SUPFAM" id="SSF47769">
    <property type="entry name" value="SAM/Pointed domain"/>
    <property type="match status" value="1"/>
</dbReference>
<dbReference type="Gene3D" id="1.10.150.50">
    <property type="entry name" value="Transcription Factor, Ets-1"/>
    <property type="match status" value="1"/>
</dbReference>
<dbReference type="Pfam" id="PF00023">
    <property type="entry name" value="Ank"/>
    <property type="match status" value="1"/>
</dbReference>
<dbReference type="InterPro" id="IPR036770">
    <property type="entry name" value="Ankyrin_rpt-contain_sf"/>
</dbReference>
<evidence type="ECO:0000256" key="1">
    <source>
        <dbReference type="PROSITE-ProRule" id="PRU00023"/>
    </source>
</evidence>
<feature type="domain" description="SAM" evidence="4">
    <location>
        <begin position="663"/>
        <end position="723"/>
    </location>
</feature>
<sequence>MASELAYEASDEASENELLDKSLSVWRGWNPSVIDKDDFSPVRIDIHTASSIGQYESVRSLINKGEVDIDKRNRGGWTPLMYACYIGHEAIAKLLIDAECDINMKNNKGQTPLMLAASCGNEAVGHLLVKHEAELESLDKKGWTALFHATNSGHQNFVRFLLTSGANMDAVVPCSGVTPLMEAAAEGHEIIVQLFLQFGVNVNAKTYNGDMARSVALINGYMKIVSLIDNHLMPLSIRSGPVDCSSSDEAVRRPRPQNMRGVKMKVKSGPSIRDGPDAIARLIDRSKPSNTSHQLTVEACVPKGYVTFPQNTGEQNEETQLSYRDVTSPINPEDYTLDSSGGKESYENEEDSNAFSKTGAITIKSSSSSSGGLVAALGLSRDNSLESDDFPPPCQHTNNLHRHSSQGNQKNHYGNSMYGGVPIATLTPSSSGEEEIDQKRVGHDSQTLLTPFNPHQRLETIMGNHSKLKQFSSATSSESKYDSVQDNLNAVRENLKVHCDNIEEIKTCPVSADLQLETNYRTLVSAFDNHLNSENIWKSQVGHIRTDMVYSPDTRDSGISTNDTEDYGVAANPLTMGISGSLVAENYSLHHNTTVNKHPSVLSNTIADNIHGVDSAASEKDQNRHTVVASSNMSVVIPGDPIISPLATSMFPGQPIIPPSYPQDLASLLEKHGLCKYLPIFEEQDVDLTVFLSLTDNDLKEVGIKLFGPRKKMTNAIARWHSNAPLSATGLERAYADRLEGEMQEMAIQLNQTYNNVEKLKAQIQQEKQLRSVTEGCLLEQQEAWQNIHHIVIDTKKRCDSMKDRVKKVRVCLNDLKDGMVKNHCSGKTEQSTIETHSSKIPSINNTKESKSGPSCSVDFTFSKLDKYIKELSQNIAMVTMNCDHISDKCVKSREVDQNFS</sequence>
<proteinExistence type="predicted"/>
<dbReference type="PANTHER" id="PTHR24184:SF6">
    <property type="entry name" value="ANKYRIN REPEAT AND SAM DOMAIN-CONTAINING PROTEIN 3"/>
    <property type="match status" value="1"/>
</dbReference>
<reference evidence="5 6" key="1">
    <citation type="submission" date="2024-01" db="EMBL/GenBank/DDBJ databases">
        <title>The genome of the rayed Mediterranean limpet Patella caerulea (Linnaeus, 1758).</title>
        <authorList>
            <person name="Anh-Thu Weber A."/>
            <person name="Halstead-Nussloch G."/>
        </authorList>
    </citation>
    <scope>NUCLEOTIDE SEQUENCE [LARGE SCALE GENOMIC DNA]</scope>
    <source>
        <strain evidence="5">AATW-2023a</strain>
        <tissue evidence="5">Whole specimen</tissue>
    </source>
</reference>
<evidence type="ECO:0000256" key="3">
    <source>
        <dbReference type="SAM" id="MobiDB-lite"/>
    </source>
</evidence>
<feature type="repeat" description="ANK" evidence="1">
    <location>
        <begin position="75"/>
        <end position="107"/>
    </location>
</feature>
<feature type="region of interest" description="Disordered" evidence="3">
    <location>
        <begin position="309"/>
        <end position="353"/>
    </location>
</feature>
<feature type="region of interest" description="Disordered" evidence="3">
    <location>
        <begin position="827"/>
        <end position="854"/>
    </location>
</feature>
<dbReference type="SMART" id="SM00454">
    <property type="entry name" value="SAM"/>
    <property type="match status" value="1"/>
</dbReference>
<evidence type="ECO:0000313" key="5">
    <source>
        <dbReference type="EMBL" id="KAK6165216.1"/>
    </source>
</evidence>
<feature type="repeat" description="ANK" evidence="1">
    <location>
        <begin position="141"/>
        <end position="173"/>
    </location>
</feature>
<dbReference type="PROSITE" id="PS50105">
    <property type="entry name" value="SAM_DOMAIN"/>
    <property type="match status" value="1"/>
</dbReference>
<feature type="repeat" description="ANK" evidence="1">
    <location>
        <begin position="108"/>
        <end position="140"/>
    </location>
</feature>
<dbReference type="InterPro" id="IPR001660">
    <property type="entry name" value="SAM"/>
</dbReference>
<feature type="repeat" description="ANK" evidence="1">
    <location>
        <begin position="175"/>
        <end position="207"/>
    </location>
</feature>
<dbReference type="Pfam" id="PF00536">
    <property type="entry name" value="SAM_1"/>
    <property type="match status" value="1"/>
</dbReference>
<evidence type="ECO:0000259" key="4">
    <source>
        <dbReference type="PROSITE" id="PS50105"/>
    </source>
</evidence>
<dbReference type="InterPro" id="IPR047238">
    <property type="entry name" value="ANKS3_SAM"/>
</dbReference>
<gene>
    <name evidence="5" type="ORF">SNE40_023568</name>
</gene>
<evidence type="ECO:0000256" key="2">
    <source>
        <dbReference type="SAM" id="Coils"/>
    </source>
</evidence>
<name>A0AAN8G7I8_PATCE</name>
<comment type="caution">
    <text evidence="5">The sequence shown here is derived from an EMBL/GenBank/DDBJ whole genome shotgun (WGS) entry which is preliminary data.</text>
</comment>
<dbReference type="Pfam" id="PF12796">
    <property type="entry name" value="Ank_2"/>
    <property type="match status" value="1"/>
</dbReference>
<keyword evidence="6" id="KW-1185">Reference proteome</keyword>
<keyword evidence="1" id="KW-0040">ANK repeat</keyword>
<dbReference type="GO" id="GO:0005929">
    <property type="term" value="C:cilium"/>
    <property type="evidence" value="ECO:0007669"/>
    <property type="project" value="TreeGrafter"/>
</dbReference>